<protein>
    <submittedName>
        <fullName evidence="7">Thiamine pyrophosphate-requiring protein</fullName>
    </submittedName>
</protein>
<dbReference type="InterPro" id="IPR012001">
    <property type="entry name" value="Thiamin_PyroP_enz_TPP-bd_dom"/>
</dbReference>
<dbReference type="PANTHER" id="PTHR42981:SF2">
    <property type="entry name" value="PYRUVATE DEHYDROGENASE [UBIQUINONE]"/>
    <property type="match status" value="1"/>
</dbReference>
<dbReference type="SUPFAM" id="SSF52518">
    <property type="entry name" value="Thiamin diphosphate-binding fold (THDP-binding)"/>
    <property type="match status" value="2"/>
</dbReference>
<evidence type="ECO:0000259" key="6">
    <source>
        <dbReference type="Pfam" id="PF02776"/>
    </source>
</evidence>
<sequence length="605" mass="66661">MARDVSDFIIDRMIEWGIHRIYGYPGDGIGGFFGALEKAEKAEKPMQLIRPTHEEMAALMAVAHAKFTGEVGVCVATSGPGAMHLINGLYDAKMDNQPVVAIVGQQARVALGSDFQQENNLETTFADVAEFVKTVTTPMQAQLVVDRAFRIAKATLRPCVIILPNDIQKADFEEPTQEHFVSRTGVGHASTRIVPPLDELQKAADILNSGKKVAMLVGQGALNATDEIIEVARKTGAGIITALLGKAAVPADVPFHTHHLGLLGTKPSYDMMMDCDTLLMVGSNFPYGEFMPKTGQARGIQIDLLPRHLSLRYPMELNLWGDSKETLATLLPLLKQKEDLSWQNDIIENMKQWKTVNEKLAMVEADPINPRRVYYELNKQLPDNSIITADAGSTADWYGHHVHMKRGMMGNLSGRLATMLAAMPYAIAAKFAFPERPVICTIGDGAMQMLGMNGLITIKRYWESWSNPTFIVMVLHNDDLAQVSWEMRIEDGNPRYDTSQKLEPMDYAAYAQTLGLHGIRVNDPEKLEDVWREAFAAKKPVVLDVMTDPNVPPLPPHISFEQAKNFTYAMLQGGDPERGGAFKQAVKGVVADVAGTVSHKLGLDD</sequence>
<dbReference type="InterPro" id="IPR047211">
    <property type="entry name" value="POXB-like"/>
</dbReference>
<dbReference type="GO" id="GO:0030976">
    <property type="term" value="F:thiamine pyrophosphate binding"/>
    <property type="evidence" value="ECO:0007669"/>
    <property type="project" value="InterPro"/>
</dbReference>
<evidence type="ECO:0000313" key="8">
    <source>
        <dbReference type="Proteomes" id="UP000479293"/>
    </source>
</evidence>
<reference evidence="7 8" key="1">
    <citation type="submission" date="2019-10" db="EMBL/GenBank/DDBJ databases">
        <title>Draft Genome Sequence of Cytophagaceae sp. SJW1-29.</title>
        <authorList>
            <person name="Choi A."/>
        </authorList>
    </citation>
    <scope>NUCLEOTIDE SEQUENCE [LARGE SCALE GENOMIC DNA]</scope>
    <source>
        <strain evidence="7 8">SJW1-29</strain>
    </source>
</reference>
<dbReference type="Gene3D" id="3.40.50.970">
    <property type="match status" value="2"/>
</dbReference>
<comment type="similarity">
    <text evidence="1 3">Belongs to the TPP enzyme family.</text>
</comment>
<dbReference type="InterPro" id="IPR011766">
    <property type="entry name" value="TPP_enzyme_TPP-bd"/>
</dbReference>
<evidence type="ECO:0000256" key="1">
    <source>
        <dbReference type="ARBA" id="ARBA00007812"/>
    </source>
</evidence>
<dbReference type="GO" id="GO:0000287">
    <property type="term" value="F:magnesium ion binding"/>
    <property type="evidence" value="ECO:0007669"/>
    <property type="project" value="InterPro"/>
</dbReference>
<dbReference type="Proteomes" id="UP000479293">
    <property type="component" value="Unassembled WGS sequence"/>
</dbReference>
<dbReference type="SUPFAM" id="SSF52467">
    <property type="entry name" value="DHS-like NAD/FAD-binding domain"/>
    <property type="match status" value="1"/>
</dbReference>
<evidence type="ECO:0000256" key="3">
    <source>
        <dbReference type="RuleBase" id="RU362132"/>
    </source>
</evidence>
<dbReference type="InterPro" id="IPR012000">
    <property type="entry name" value="Thiamin_PyroP_enz_cen_dom"/>
</dbReference>
<accession>A0A7C9FT52</accession>
<dbReference type="CDD" id="cd07039">
    <property type="entry name" value="TPP_PYR_POX"/>
    <property type="match status" value="1"/>
</dbReference>
<proteinExistence type="inferred from homology"/>
<dbReference type="InterPro" id="IPR047212">
    <property type="entry name" value="TPP_POXB-like"/>
</dbReference>
<dbReference type="PANTHER" id="PTHR42981">
    <property type="entry name" value="PYRUVATE DEHYDROGENASE [UBIQUINONE]"/>
    <property type="match status" value="1"/>
</dbReference>
<evidence type="ECO:0000259" key="4">
    <source>
        <dbReference type="Pfam" id="PF00205"/>
    </source>
</evidence>
<comment type="caution">
    <text evidence="7">The sequence shown here is derived from an EMBL/GenBank/DDBJ whole genome shotgun (WGS) entry which is preliminary data.</text>
</comment>
<evidence type="ECO:0000313" key="7">
    <source>
        <dbReference type="EMBL" id="MPR36252.1"/>
    </source>
</evidence>
<dbReference type="GO" id="GO:0019752">
    <property type="term" value="P:carboxylic acid metabolic process"/>
    <property type="evidence" value="ECO:0007669"/>
    <property type="project" value="UniProtKB-ARBA"/>
</dbReference>
<gene>
    <name evidence="7" type="ORF">GBK04_23620</name>
</gene>
<feature type="domain" description="Thiamine pyrophosphate enzyme TPP-binding" evidence="5">
    <location>
        <begin position="390"/>
        <end position="545"/>
    </location>
</feature>
<feature type="domain" description="Thiamine pyrophosphate enzyme N-terminal TPP-binding" evidence="6">
    <location>
        <begin position="4"/>
        <end position="118"/>
    </location>
</feature>
<dbReference type="InterPro" id="IPR029061">
    <property type="entry name" value="THDP-binding"/>
</dbReference>
<dbReference type="InterPro" id="IPR029035">
    <property type="entry name" value="DHS-like_NAD/FAD-binding_dom"/>
</dbReference>
<dbReference type="GO" id="GO:0003824">
    <property type="term" value="F:catalytic activity"/>
    <property type="evidence" value="ECO:0007669"/>
    <property type="project" value="InterPro"/>
</dbReference>
<dbReference type="NCBIfam" id="NF006129">
    <property type="entry name" value="PRK08273.1"/>
    <property type="match status" value="1"/>
</dbReference>
<dbReference type="RefSeq" id="WP_152763990.1">
    <property type="nucleotide sequence ID" value="NZ_WHLY01000002.1"/>
</dbReference>
<dbReference type="Gene3D" id="3.40.50.1220">
    <property type="entry name" value="TPP-binding domain"/>
    <property type="match status" value="1"/>
</dbReference>
<dbReference type="EMBL" id="WHLY01000002">
    <property type="protein sequence ID" value="MPR36252.1"/>
    <property type="molecule type" value="Genomic_DNA"/>
</dbReference>
<keyword evidence="8" id="KW-1185">Reference proteome</keyword>
<dbReference type="AlphaFoldDB" id="A0A7C9FT52"/>
<dbReference type="Pfam" id="PF00205">
    <property type="entry name" value="TPP_enzyme_M"/>
    <property type="match status" value="1"/>
</dbReference>
<name>A0A7C9FT52_9BACT</name>
<dbReference type="CDD" id="cd02014">
    <property type="entry name" value="TPP_POX"/>
    <property type="match status" value="1"/>
</dbReference>
<feature type="domain" description="Thiamine pyrophosphate enzyme central" evidence="4">
    <location>
        <begin position="200"/>
        <end position="330"/>
    </location>
</feature>
<organism evidence="7 8">
    <name type="scientific">Salmonirosea aquatica</name>
    <dbReference type="NCBI Taxonomy" id="2654236"/>
    <lineage>
        <taxon>Bacteria</taxon>
        <taxon>Pseudomonadati</taxon>
        <taxon>Bacteroidota</taxon>
        <taxon>Cytophagia</taxon>
        <taxon>Cytophagales</taxon>
        <taxon>Spirosomataceae</taxon>
        <taxon>Salmonirosea</taxon>
    </lineage>
</organism>
<keyword evidence="2 3" id="KW-0786">Thiamine pyrophosphate</keyword>
<dbReference type="Pfam" id="PF02776">
    <property type="entry name" value="TPP_enzyme_N"/>
    <property type="match status" value="1"/>
</dbReference>
<dbReference type="Pfam" id="PF02775">
    <property type="entry name" value="TPP_enzyme_C"/>
    <property type="match status" value="1"/>
</dbReference>
<evidence type="ECO:0000259" key="5">
    <source>
        <dbReference type="Pfam" id="PF02775"/>
    </source>
</evidence>
<dbReference type="InterPro" id="IPR047210">
    <property type="entry name" value="TPP_PYR_POXB-like"/>
</dbReference>
<evidence type="ECO:0000256" key="2">
    <source>
        <dbReference type="ARBA" id="ARBA00023052"/>
    </source>
</evidence>